<protein>
    <submittedName>
        <fullName evidence="1">Uncharacterized protein</fullName>
    </submittedName>
</protein>
<dbReference type="EMBL" id="CP089276">
    <property type="protein sequence ID" value="USP77111.1"/>
    <property type="molecule type" value="Genomic_DNA"/>
</dbReference>
<gene>
    <name evidence="1" type="ORF">yc1106_04385</name>
</gene>
<accession>A0A9Q8Z680</accession>
<organism evidence="1 2">
    <name type="scientific">Curvularia clavata</name>
    <dbReference type="NCBI Taxonomy" id="95742"/>
    <lineage>
        <taxon>Eukaryota</taxon>
        <taxon>Fungi</taxon>
        <taxon>Dikarya</taxon>
        <taxon>Ascomycota</taxon>
        <taxon>Pezizomycotina</taxon>
        <taxon>Dothideomycetes</taxon>
        <taxon>Pleosporomycetidae</taxon>
        <taxon>Pleosporales</taxon>
        <taxon>Pleosporineae</taxon>
        <taxon>Pleosporaceae</taxon>
        <taxon>Curvularia</taxon>
    </lineage>
</organism>
<sequence length="87" mass="9853">MTRSGLPGTISADRKLHGVHVNETLKVAARSLSSIRQRHEISRVEIDLFGNMKSVDAETQSENISSSSCDFRMGWLNDLKRRAKLRR</sequence>
<dbReference type="Proteomes" id="UP001056012">
    <property type="component" value="Chromosome 3"/>
</dbReference>
<dbReference type="OrthoDB" id="1577640at2759"/>
<keyword evidence="2" id="KW-1185">Reference proteome</keyword>
<evidence type="ECO:0000313" key="2">
    <source>
        <dbReference type="Proteomes" id="UP001056012"/>
    </source>
</evidence>
<evidence type="ECO:0000313" key="1">
    <source>
        <dbReference type="EMBL" id="USP77111.1"/>
    </source>
</evidence>
<dbReference type="AlphaFoldDB" id="A0A9Q8Z680"/>
<dbReference type="VEuPathDB" id="FungiDB:yc1106_04385"/>
<proteinExistence type="predicted"/>
<reference evidence="1" key="1">
    <citation type="submission" date="2021-12" db="EMBL/GenBank/DDBJ databases">
        <title>Curvularia clavata genome.</title>
        <authorList>
            <person name="Cao Y."/>
        </authorList>
    </citation>
    <scope>NUCLEOTIDE SEQUENCE</scope>
    <source>
        <strain evidence="1">Yc1106</strain>
    </source>
</reference>
<name>A0A9Q8Z680_CURCL</name>